<comment type="similarity">
    <text evidence="3">Belongs to the NADH dehydrogenase family.</text>
</comment>
<keyword evidence="6" id="KW-0997">Cell inner membrane</keyword>
<keyword evidence="13" id="KW-0472">Membrane</keyword>
<evidence type="ECO:0000313" key="19">
    <source>
        <dbReference type="Proteomes" id="UP000008710"/>
    </source>
</evidence>
<organism evidence="18 19">
    <name type="scientific">Rhodococcus jostii (strain RHA1)</name>
    <dbReference type="NCBI Taxonomy" id="101510"/>
    <lineage>
        <taxon>Bacteria</taxon>
        <taxon>Bacillati</taxon>
        <taxon>Actinomycetota</taxon>
        <taxon>Actinomycetes</taxon>
        <taxon>Mycobacteriales</taxon>
        <taxon>Nocardiaceae</taxon>
        <taxon>Rhodococcus</taxon>
    </lineage>
</organism>
<evidence type="ECO:0000256" key="14">
    <source>
        <dbReference type="ARBA" id="ARBA00047599"/>
    </source>
</evidence>
<evidence type="ECO:0000256" key="9">
    <source>
        <dbReference type="ARBA" id="ARBA00022827"/>
    </source>
</evidence>
<keyword evidence="5" id="KW-1003">Cell membrane</keyword>
<dbReference type="FunFam" id="3.50.50.100:FF:000011">
    <property type="entry name" value="Membrane NADH dehydrogenase"/>
    <property type="match status" value="1"/>
</dbReference>
<comment type="cofactor">
    <cofactor evidence="1">
        <name>FAD</name>
        <dbReference type="ChEBI" id="CHEBI:57692"/>
    </cofactor>
</comment>
<evidence type="ECO:0000256" key="10">
    <source>
        <dbReference type="ARBA" id="ARBA00022989"/>
    </source>
</evidence>
<evidence type="ECO:0000256" key="12">
    <source>
        <dbReference type="ARBA" id="ARBA00023027"/>
    </source>
</evidence>
<evidence type="ECO:0000256" key="7">
    <source>
        <dbReference type="ARBA" id="ARBA00022630"/>
    </source>
</evidence>
<comment type="subcellular location">
    <subcellularLocation>
        <location evidence="2">Cell inner membrane</location>
        <topology evidence="2">Single-pass membrane protein</topology>
    </subcellularLocation>
</comment>
<dbReference type="PRINTS" id="PR00411">
    <property type="entry name" value="PNDRDTASEI"/>
</dbReference>
<evidence type="ECO:0000256" key="1">
    <source>
        <dbReference type="ARBA" id="ARBA00001974"/>
    </source>
</evidence>
<dbReference type="PANTHER" id="PTHR43706:SF47">
    <property type="entry name" value="EXTERNAL NADH-UBIQUINONE OXIDOREDUCTASE 1, MITOCHONDRIAL-RELATED"/>
    <property type="match status" value="1"/>
</dbReference>
<dbReference type="Proteomes" id="UP000008710">
    <property type="component" value="Chromosome"/>
</dbReference>
<dbReference type="InterPro" id="IPR023753">
    <property type="entry name" value="FAD/NAD-binding_dom"/>
</dbReference>
<feature type="region of interest" description="Disordered" evidence="16">
    <location>
        <begin position="556"/>
        <end position="579"/>
    </location>
</feature>
<feature type="domain" description="FAD/NAD(P)-binding" evidence="17">
    <location>
        <begin position="14"/>
        <end position="338"/>
    </location>
</feature>
<protein>
    <recommendedName>
        <fullName evidence="4">NADH:ubiquinone reductase (non-electrogenic)</fullName>
        <ecNumber evidence="4">1.6.5.9</ecNumber>
    </recommendedName>
</protein>
<feature type="region of interest" description="Disordered" evidence="16">
    <location>
        <begin position="636"/>
        <end position="717"/>
    </location>
</feature>
<evidence type="ECO:0000256" key="8">
    <source>
        <dbReference type="ARBA" id="ARBA00022692"/>
    </source>
</evidence>
<dbReference type="GO" id="GO:0050136">
    <property type="term" value="F:NADH dehydrogenase (quinone) (non-electrogenic) activity"/>
    <property type="evidence" value="ECO:0007669"/>
    <property type="project" value="UniProtKB-EC"/>
</dbReference>
<evidence type="ECO:0000256" key="6">
    <source>
        <dbReference type="ARBA" id="ARBA00022519"/>
    </source>
</evidence>
<evidence type="ECO:0000313" key="18">
    <source>
        <dbReference type="EMBL" id="ABG97119.1"/>
    </source>
</evidence>
<dbReference type="Pfam" id="PF07992">
    <property type="entry name" value="Pyr_redox_2"/>
    <property type="match status" value="1"/>
</dbReference>
<dbReference type="EC" id="1.6.5.9" evidence="4"/>
<name>Q0S5R7_RHOJR</name>
<evidence type="ECO:0000256" key="5">
    <source>
        <dbReference type="ARBA" id="ARBA00022475"/>
    </source>
</evidence>
<dbReference type="EMBL" id="CP000431">
    <property type="protein sequence ID" value="ABG97119.1"/>
    <property type="molecule type" value="Genomic_DNA"/>
</dbReference>
<evidence type="ECO:0000256" key="13">
    <source>
        <dbReference type="ARBA" id="ARBA00023136"/>
    </source>
</evidence>
<evidence type="ECO:0000256" key="11">
    <source>
        <dbReference type="ARBA" id="ARBA00023002"/>
    </source>
</evidence>
<dbReference type="KEGG" id="rha:RHA1_ro05338"/>
<dbReference type="AlphaFoldDB" id="Q0S5R7"/>
<dbReference type="PRINTS" id="PR00368">
    <property type="entry name" value="FADPNR"/>
</dbReference>
<dbReference type="eggNOG" id="COG1252">
    <property type="taxonomic scope" value="Bacteria"/>
</dbReference>
<dbReference type="InterPro" id="IPR045024">
    <property type="entry name" value="NDH-2"/>
</dbReference>
<evidence type="ECO:0000259" key="17">
    <source>
        <dbReference type="Pfam" id="PF07992"/>
    </source>
</evidence>
<keyword evidence="12" id="KW-0520">NAD</keyword>
<dbReference type="GO" id="GO:0005886">
    <property type="term" value="C:plasma membrane"/>
    <property type="evidence" value="ECO:0007669"/>
    <property type="project" value="UniProtKB-SubCell"/>
</dbReference>
<feature type="compositionally biased region" description="Basic and acidic residues" evidence="16">
    <location>
        <begin position="638"/>
        <end position="649"/>
    </location>
</feature>
<feature type="compositionally biased region" description="Polar residues" evidence="16">
    <location>
        <begin position="675"/>
        <end position="691"/>
    </location>
</feature>
<dbReference type="Gene3D" id="3.50.50.100">
    <property type="match status" value="1"/>
</dbReference>
<dbReference type="SUPFAM" id="SSF51905">
    <property type="entry name" value="FAD/NAD(P)-binding domain"/>
    <property type="match status" value="1"/>
</dbReference>
<gene>
    <name evidence="18" type="ordered locus">RHA1_ro05338</name>
</gene>
<keyword evidence="9" id="KW-0274">FAD</keyword>
<evidence type="ECO:0000256" key="3">
    <source>
        <dbReference type="ARBA" id="ARBA00005272"/>
    </source>
</evidence>
<sequence length="717" mass="76143">MTSPAAPAASPRHRVVVIGSGFGGLFATKALRRADVDLTIVDRTTHHLFQPLLYQVATGILSEGEIAPSNRMILEDQPNATVLLGDVSTVDLTAQTVTSVQDGRTTVTGYDSLIVSAGAQQSYFGNDHFAEHAPGMKTIDDALELRGRILGAFERAEICSDPPERAKLLTFVVVGAGPTGVEMAGQIAELAHRTLVDVYRNFDTRDARIILLDAAPTVLPPFGLNLGNKAAAALEELGVEIQLGTMVTDVDADGLTVRDSDGEHHRIDAACKVWSAGVAANPLGAQLAAQSGADLDRAGRVTVEDDLTLPGHPNVFVVGDMMAKDRLPGVAQVAIQGGRYAAQQIKTELTAATKDRTTSERAPFRYRDKGSMATIARFKAVTKVGNPELTGVLAWILWLAVHVVYVVGFRSRLATLISWTCTFLGRWRGQLTITDQQITARNAIAQLHLINNGHDDADDPIAKAGADFLGDAFAPETPPSPSPSRGKKRSAGIGGGVTGFVARCRWLGPGVVEIVRLVLALGSAHRCGLEALADEHVSVPTDKGACGQGVRTGGRNGCGRGQHRRHGSAAARSPPHGLRPPVCPVDAGLVPAVVHLRARPPTRRRSHPLPVWLWPNGHSACTTGSPVAGFPIRGLGTSEKRHPSAHRFEGAAAIEPTSATQNRRLPHLPAENDPLSGTGSPDSAPHRSNVSHTDRRSGCNRVECAESTVRIRSRPSR</sequence>
<dbReference type="PANTHER" id="PTHR43706">
    <property type="entry name" value="NADH DEHYDROGENASE"/>
    <property type="match status" value="1"/>
</dbReference>
<accession>Q0S5R7</accession>
<keyword evidence="8" id="KW-0812">Transmembrane</keyword>
<dbReference type="HOGENOM" id="CLU_385368_0_0_11"/>
<keyword evidence="10" id="KW-1133">Transmembrane helix</keyword>
<evidence type="ECO:0000256" key="16">
    <source>
        <dbReference type="SAM" id="MobiDB-lite"/>
    </source>
</evidence>
<reference evidence="19" key="1">
    <citation type="journal article" date="2006" name="Proc. Natl. Acad. Sci. U.S.A.">
        <title>The complete genome of Rhodococcus sp. RHA1 provides insights into a catabolic powerhouse.</title>
        <authorList>
            <person name="McLeod M.P."/>
            <person name="Warren R.L."/>
            <person name="Hsiao W.W.L."/>
            <person name="Araki N."/>
            <person name="Myhre M."/>
            <person name="Fernandes C."/>
            <person name="Miyazawa D."/>
            <person name="Wong W."/>
            <person name="Lillquist A.L."/>
            <person name="Wang D."/>
            <person name="Dosanjh M."/>
            <person name="Hara H."/>
            <person name="Petrescu A."/>
            <person name="Morin R.D."/>
            <person name="Yang G."/>
            <person name="Stott J.M."/>
            <person name="Schein J.E."/>
            <person name="Shin H."/>
            <person name="Smailus D."/>
            <person name="Siddiqui A.S."/>
            <person name="Marra M.A."/>
            <person name="Jones S.J.M."/>
            <person name="Holt R."/>
            <person name="Brinkman F.S.L."/>
            <person name="Miyauchi K."/>
            <person name="Fukuda M."/>
            <person name="Davies J.E."/>
            <person name="Mohn W.W."/>
            <person name="Eltis L.D."/>
        </authorList>
    </citation>
    <scope>NUCLEOTIDE SEQUENCE [LARGE SCALE GENOMIC DNA]</scope>
    <source>
        <strain evidence="19">RHA1</strain>
    </source>
</reference>
<evidence type="ECO:0000256" key="2">
    <source>
        <dbReference type="ARBA" id="ARBA00004377"/>
    </source>
</evidence>
<proteinExistence type="inferred from homology"/>
<evidence type="ECO:0000256" key="4">
    <source>
        <dbReference type="ARBA" id="ARBA00012637"/>
    </source>
</evidence>
<feature type="region of interest" description="Disordered" evidence="16">
    <location>
        <begin position="472"/>
        <end position="491"/>
    </location>
</feature>
<dbReference type="InterPro" id="IPR036188">
    <property type="entry name" value="FAD/NAD-bd_sf"/>
</dbReference>
<keyword evidence="11" id="KW-0560">Oxidoreductase</keyword>
<comment type="catalytic activity">
    <reaction evidence="15">
        <text>a menaquinone + NADH + H(+) = a menaquinol + NAD(+)</text>
        <dbReference type="Rhea" id="RHEA:29235"/>
        <dbReference type="Rhea" id="RHEA-COMP:9537"/>
        <dbReference type="Rhea" id="RHEA-COMP:9539"/>
        <dbReference type="ChEBI" id="CHEBI:15378"/>
        <dbReference type="ChEBI" id="CHEBI:16374"/>
        <dbReference type="ChEBI" id="CHEBI:18151"/>
        <dbReference type="ChEBI" id="CHEBI:57540"/>
        <dbReference type="ChEBI" id="CHEBI:57945"/>
    </reaction>
</comment>
<keyword evidence="7" id="KW-0285">Flavoprotein</keyword>
<evidence type="ECO:0000256" key="15">
    <source>
        <dbReference type="ARBA" id="ARBA00052097"/>
    </source>
</evidence>
<comment type="catalytic activity">
    <reaction evidence="14">
        <text>a quinone + NADH + H(+) = a quinol + NAD(+)</text>
        <dbReference type="Rhea" id="RHEA:46160"/>
        <dbReference type="ChEBI" id="CHEBI:15378"/>
        <dbReference type="ChEBI" id="CHEBI:24646"/>
        <dbReference type="ChEBI" id="CHEBI:57540"/>
        <dbReference type="ChEBI" id="CHEBI:57945"/>
        <dbReference type="ChEBI" id="CHEBI:132124"/>
        <dbReference type="EC" id="1.6.5.9"/>
    </reaction>
</comment>